<accession>A0ACB9NIB7</accession>
<protein>
    <submittedName>
        <fullName evidence="1">Uncharacterized protein</fullName>
    </submittedName>
</protein>
<evidence type="ECO:0000313" key="2">
    <source>
        <dbReference type="Proteomes" id="UP000828941"/>
    </source>
</evidence>
<gene>
    <name evidence="1" type="ORF">L6164_014586</name>
</gene>
<evidence type="ECO:0000313" key="1">
    <source>
        <dbReference type="EMBL" id="KAI4336006.1"/>
    </source>
</evidence>
<proteinExistence type="predicted"/>
<comment type="caution">
    <text evidence="1">The sequence shown here is derived from an EMBL/GenBank/DDBJ whole genome shotgun (WGS) entry which is preliminary data.</text>
</comment>
<sequence>MALPLFAITIIFALVAHQVYQYCLKFKLPPGPWPWPLIGNLGSVKTLRVQSYFEWSKVYGPIICVWLGPNLTVVVSNSEMAKQVLKDKDRQLAHRHRNRVSRTTGGDGVDLIWGDYGPRYVKLRKICNLELFSPKRIGDLGPIREEEIAIMVKSIFRHCQDQGKSLVLRKHLGSVAFNHVSKLAFGTRFENEEGVLSNHGLEFVSIIAREYKAALESLAEYFPFLGWLSWLKNYNAYIKHKARKQALVQRIKDEHILERQNKRASNSNSNPNHFLDALLTLKDEYDLSDETVNALLWDVMVAGMDTIAISAEWTMAQLLKNPRVQEQAHLELDRVLGPNHVMTESDISNLPYLRCVVKEALRLHPPTPIMLPHRAGSDVSIGGYEIPKGTNVFVNLWAMGRDEKVWADPLKFEPERFLEEDIDLKGQDFRLIPFGAGRRMCPAAQLSTNMLTLMLGRLLHHFSWSLPEGMQPEEMDMSGTPGLVMYMGTPLQIVPKIRSPPHA</sequence>
<organism evidence="1 2">
    <name type="scientific">Bauhinia variegata</name>
    <name type="common">Purple orchid tree</name>
    <name type="synonym">Phanera variegata</name>
    <dbReference type="NCBI Taxonomy" id="167791"/>
    <lineage>
        <taxon>Eukaryota</taxon>
        <taxon>Viridiplantae</taxon>
        <taxon>Streptophyta</taxon>
        <taxon>Embryophyta</taxon>
        <taxon>Tracheophyta</taxon>
        <taxon>Spermatophyta</taxon>
        <taxon>Magnoliopsida</taxon>
        <taxon>eudicotyledons</taxon>
        <taxon>Gunneridae</taxon>
        <taxon>Pentapetalae</taxon>
        <taxon>rosids</taxon>
        <taxon>fabids</taxon>
        <taxon>Fabales</taxon>
        <taxon>Fabaceae</taxon>
        <taxon>Cercidoideae</taxon>
        <taxon>Cercideae</taxon>
        <taxon>Bauhiniinae</taxon>
        <taxon>Bauhinia</taxon>
    </lineage>
</organism>
<dbReference type="Proteomes" id="UP000828941">
    <property type="component" value="Chromosome 6"/>
</dbReference>
<name>A0ACB9NIB7_BAUVA</name>
<reference evidence="1 2" key="1">
    <citation type="journal article" date="2022" name="DNA Res.">
        <title>Chromosomal-level genome assembly of the orchid tree Bauhinia variegata (Leguminosae; Cercidoideae) supports the allotetraploid origin hypothesis of Bauhinia.</title>
        <authorList>
            <person name="Zhong Y."/>
            <person name="Chen Y."/>
            <person name="Zheng D."/>
            <person name="Pang J."/>
            <person name="Liu Y."/>
            <person name="Luo S."/>
            <person name="Meng S."/>
            <person name="Qian L."/>
            <person name="Wei D."/>
            <person name="Dai S."/>
            <person name="Zhou R."/>
        </authorList>
    </citation>
    <scope>NUCLEOTIDE SEQUENCE [LARGE SCALE GENOMIC DNA]</scope>
    <source>
        <strain evidence="1">BV-YZ2020</strain>
    </source>
</reference>
<dbReference type="EMBL" id="CM039431">
    <property type="protein sequence ID" value="KAI4336006.1"/>
    <property type="molecule type" value="Genomic_DNA"/>
</dbReference>
<keyword evidence="2" id="KW-1185">Reference proteome</keyword>